<protein>
    <recommendedName>
        <fullName evidence="3">Calcineurin-like phosphoesterase domain-containing protein</fullName>
    </recommendedName>
</protein>
<dbReference type="Pfam" id="PF00149">
    <property type="entry name" value="Metallophos"/>
    <property type="match status" value="1"/>
</dbReference>
<proteinExistence type="predicted"/>
<dbReference type="Proteomes" id="UP000522313">
    <property type="component" value="Unassembled WGS sequence"/>
</dbReference>
<comment type="caution">
    <text evidence="4">The sequence shown here is derived from an EMBL/GenBank/DDBJ whole genome shotgun (WGS) entry which is preliminary data.</text>
</comment>
<evidence type="ECO:0000256" key="1">
    <source>
        <dbReference type="SAM" id="MobiDB-lite"/>
    </source>
</evidence>
<dbReference type="SUPFAM" id="SSF56300">
    <property type="entry name" value="Metallo-dependent phosphatases"/>
    <property type="match status" value="1"/>
</dbReference>
<dbReference type="CDD" id="cd00144">
    <property type="entry name" value="MPP_PPP_family"/>
    <property type="match status" value="1"/>
</dbReference>
<dbReference type="InterPro" id="IPR029052">
    <property type="entry name" value="Metallo-depent_PP-like"/>
</dbReference>
<organism evidence="4 5">
    <name type="scientific">Sphingomonas endophytica</name>
    <dbReference type="NCBI Taxonomy" id="869719"/>
    <lineage>
        <taxon>Bacteria</taxon>
        <taxon>Pseudomonadati</taxon>
        <taxon>Pseudomonadota</taxon>
        <taxon>Alphaproteobacteria</taxon>
        <taxon>Sphingomonadales</taxon>
        <taxon>Sphingomonadaceae</taxon>
        <taxon>Sphingomonas</taxon>
    </lineage>
</organism>
<feature type="transmembrane region" description="Helical" evidence="2">
    <location>
        <begin position="68"/>
        <end position="88"/>
    </location>
</feature>
<feature type="transmembrane region" description="Helical" evidence="2">
    <location>
        <begin position="275"/>
        <end position="297"/>
    </location>
</feature>
<feature type="transmembrane region" description="Helical" evidence="2">
    <location>
        <begin position="240"/>
        <end position="263"/>
    </location>
</feature>
<dbReference type="PANTHER" id="PTHR42850">
    <property type="entry name" value="METALLOPHOSPHOESTERASE"/>
    <property type="match status" value="1"/>
</dbReference>
<evidence type="ECO:0000313" key="4">
    <source>
        <dbReference type="EMBL" id="MBB6506597.1"/>
    </source>
</evidence>
<dbReference type="RefSeq" id="WP_184508451.1">
    <property type="nucleotide sequence ID" value="NZ_JACHBT010000027.1"/>
</dbReference>
<gene>
    <name evidence="4" type="ORF">F4693_003602</name>
</gene>
<feature type="transmembrane region" description="Helical" evidence="2">
    <location>
        <begin position="120"/>
        <end position="137"/>
    </location>
</feature>
<dbReference type="PANTHER" id="PTHR42850:SF4">
    <property type="entry name" value="ZINC-DEPENDENT ENDOPOLYPHOSPHATASE"/>
    <property type="match status" value="1"/>
</dbReference>
<dbReference type="Gene3D" id="3.60.21.10">
    <property type="match status" value="1"/>
</dbReference>
<feature type="transmembrane region" description="Helical" evidence="2">
    <location>
        <begin position="149"/>
        <end position="172"/>
    </location>
</feature>
<feature type="domain" description="Calcineurin-like phosphoesterase" evidence="3">
    <location>
        <begin position="480"/>
        <end position="676"/>
    </location>
</feature>
<feature type="transmembrane region" description="Helical" evidence="2">
    <location>
        <begin position="42"/>
        <end position="62"/>
    </location>
</feature>
<dbReference type="GO" id="GO:0005737">
    <property type="term" value="C:cytoplasm"/>
    <property type="evidence" value="ECO:0007669"/>
    <property type="project" value="TreeGrafter"/>
</dbReference>
<sequence length="710" mass="77896">MARSLTLDAASLDAKERTARDPAERRPRSEVPAAPASFEDKVVLAIFAVGLVGNTVLQKIAFPLKAGGFVPLVLPLFVAAIALGPILIRPKFDPARIGGFFLAFLVAAFSTFFLAPRYSASSLMLFAALYAPFMIHYETSAANYRRCMNLLISVMLGFVGVTLAQHLIQLALSWRAWPNLNLLLPQEWLVPEYNYIQPIIYGSRFMKPNAVAFLEVSLLSQFIAVALAAELVLFRRPIRLIVLASGLLMTLAGTGALLLALTLPVLLGRMRMRNAVVMIAILLVVCVVAFRLGWFDIVSSRMDEYKRNGSSANMRFILPLERMVEFLRDPRGLIAGIGAGQIEKGRNFIWWPFTKVAIEYGLITAIIFYAWVIYCLFRRAPERAFAFVLLVWYSFEGTLLTAHNVLSLVLFGTLLRVAPEEPLRRRSKEPKPPQPDGALPVAATARPSRRSLPEPVPAGDVSGEALVRVLGTPDSGGRLIYAIGDLHGRVDLFDRLIARIRDDIAAHPGGYEGKPMVVLLGDYIDRGPASAQLIERILALHDDATIEWRAVLGNHEDAMVAFLDARSSGQSWGRHGGATTLASYGITAPETPEGWDATREQLRAVLPEAHDAWLRGLEHHIVQGGLIFVHAGLRPGVPLEKQRLKDILYIREEFLGAPVDSDLLIVHGHTPQDEAYGAPGRICLDSGAYATGVLTAARFDGGAVKLLTSR</sequence>
<evidence type="ECO:0000259" key="3">
    <source>
        <dbReference type="Pfam" id="PF00149"/>
    </source>
</evidence>
<dbReference type="GO" id="GO:0016791">
    <property type="term" value="F:phosphatase activity"/>
    <property type="evidence" value="ECO:0007669"/>
    <property type="project" value="TreeGrafter"/>
</dbReference>
<dbReference type="GO" id="GO:0110154">
    <property type="term" value="P:RNA decapping"/>
    <property type="evidence" value="ECO:0007669"/>
    <property type="project" value="TreeGrafter"/>
</dbReference>
<evidence type="ECO:0000313" key="5">
    <source>
        <dbReference type="Proteomes" id="UP000522313"/>
    </source>
</evidence>
<feature type="transmembrane region" description="Helical" evidence="2">
    <location>
        <begin position="95"/>
        <end position="114"/>
    </location>
</feature>
<feature type="transmembrane region" description="Helical" evidence="2">
    <location>
        <begin position="210"/>
        <end position="233"/>
    </location>
</feature>
<feature type="compositionally biased region" description="Basic and acidic residues" evidence="1">
    <location>
        <begin position="13"/>
        <end position="29"/>
    </location>
</feature>
<dbReference type="GO" id="GO:0008803">
    <property type="term" value="F:bis(5'-nucleosyl)-tetraphosphatase (symmetrical) activity"/>
    <property type="evidence" value="ECO:0007669"/>
    <property type="project" value="TreeGrafter"/>
</dbReference>
<reference evidence="4 5" key="1">
    <citation type="submission" date="2020-08" db="EMBL/GenBank/DDBJ databases">
        <title>The Agave Microbiome: Exploring the role of microbial communities in plant adaptations to desert environments.</title>
        <authorList>
            <person name="Partida-Martinez L.P."/>
        </authorList>
    </citation>
    <scope>NUCLEOTIDE SEQUENCE [LARGE SCALE GENOMIC DNA]</scope>
    <source>
        <strain evidence="4 5">AS3.13</strain>
    </source>
</reference>
<accession>A0A7X0MPC3</accession>
<feature type="transmembrane region" description="Helical" evidence="2">
    <location>
        <begin position="356"/>
        <end position="377"/>
    </location>
</feature>
<evidence type="ECO:0000256" key="2">
    <source>
        <dbReference type="SAM" id="Phobius"/>
    </source>
</evidence>
<keyword evidence="2" id="KW-0812">Transmembrane</keyword>
<keyword evidence="2" id="KW-0472">Membrane</keyword>
<dbReference type="AlphaFoldDB" id="A0A7X0MPC3"/>
<dbReference type="EMBL" id="JACHBT010000027">
    <property type="protein sequence ID" value="MBB6506597.1"/>
    <property type="molecule type" value="Genomic_DNA"/>
</dbReference>
<dbReference type="InterPro" id="IPR004843">
    <property type="entry name" value="Calcineurin-like_PHP"/>
</dbReference>
<dbReference type="InterPro" id="IPR050126">
    <property type="entry name" value="Ap4A_hydrolase"/>
</dbReference>
<name>A0A7X0MPC3_9SPHN</name>
<reference evidence="4 5" key="2">
    <citation type="submission" date="2020-08" db="EMBL/GenBank/DDBJ databases">
        <authorList>
            <person name="Partida-Martinez L."/>
            <person name="Huntemann M."/>
            <person name="Clum A."/>
            <person name="Wang J."/>
            <person name="Palaniappan K."/>
            <person name="Ritter S."/>
            <person name="Chen I.-M."/>
            <person name="Stamatis D."/>
            <person name="Reddy T."/>
            <person name="O'Malley R."/>
            <person name="Daum C."/>
            <person name="Shapiro N."/>
            <person name="Ivanova N."/>
            <person name="Kyrpides N."/>
            <person name="Woyke T."/>
        </authorList>
    </citation>
    <scope>NUCLEOTIDE SEQUENCE [LARGE SCALE GENOMIC DNA]</scope>
    <source>
        <strain evidence="4 5">AS3.13</strain>
    </source>
</reference>
<keyword evidence="2" id="KW-1133">Transmembrane helix</keyword>
<feature type="region of interest" description="Disordered" evidence="1">
    <location>
        <begin position="1"/>
        <end position="32"/>
    </location>
</feature>
<feature type="region of interest" description="Disordered" evidence="1">
    <location>
        <begin position="422"/>
        <end position="459"/>
    </location>
</feature>